<accession>A0A3M4QBZ0</accession>
<dbReference type="EMBL" id="RBRL01000217">
    <property type="protein sequence ID" value="RMQ87982.1"/>
    <property type="molecule type" value="Genomic_DNA"/>
</dbReference>
<comment type="caution">
    <text evidence="2">The sequence shown here is derived from an EMBL/GenBank/DDBJ whole genome shotgun (WGS) entry which is preliminary data.</text>
</comment>
<dbReference type="AlphaFoldDB" id="A0A3M4QBZ0"/>
<sequence>MLMRKFCLAVTTLCLLSGCNAIASKTNMLSDDDLKSKSAGALGYDPADLTVVSRRTDGTDTYVTLKTKQNKQFNCLINGGNLLTFGMSNPPSCSKKGEALKTGPFGS</sequence>
<feature type="chain" id="PRO_5018210324" description="Lipoprotein" evidence="1">
    <location>
        <begin position="24"/>
        <end position="107"/>
    </location>
</feature>
<protein>
    <recommendedName>
        <fullName evidence="4">Lipoprotein</fullName>
    </recommendedName>
</protein>
<proteinExistence type="predicted"/>
<dbReference type="PROSITE" id="PS51257">
    <property type="entry name" value="PROKAR_LIPOPROTEIN"/>
    <property type="match status" value="1"/>
</dbReference>
<name>A0A3M4QBZ0_9PSED</name>
<organism evidence="2 3">
    <name type="scientific">Pseudomonas salomonii</name>
    <dbReference type="NCBI Taxonomy" id="191391"/>
    <lineage>
        <taxon>Bacteria</taxon>
        <taxon>Pseudomonadati</taxon>
        <taxon>Pseudomonadota</taxon>
        <taxon>Gammaproteobacteria</taxon>
        <taxon>Pseudomonadales</taxon>
        <taxon>Pseudomonadaceae</taxon>
        <taxon>Pseudomonas</taxon>
    </lineage>
</organism>
<evidence type="ECO:0000313" key="2">
    <source>
        <dbReference type="EMBL" id="RMQ87982.1"/>
    </source>
</evidence>
<gene>
    <name evidence="2" type="ORF">ALP97_200224</name>
</gene>
<feature type="signal peptide" evidence="1">
    <location>
        <begin position="1"/>
        <end position="23"/>
    </location>
</feature>
<evidence type="ECO:0008006" key="4">
    <source>
        <dbReference type="Google" id="ProtNLM"/>
    </source>
</evidence>
<evidence type="ECO:0000256" key="1">
    <source>
        <dbReference type="SAM" id="SignalP"/>
    </source>
</evidence>
<evidence type="ECO:0000313" key="3">
    <source>
        <dbReference type="Proteomes" id="UP000277179"/>
    </source>
</evidence>
<dbReference type="Proteomes" id="UP000277179">
    <property type="component" value="Unassembled WGS sequence"/>
</dbReference>
<keyword evidence="1" id="KW-0732">Signal</keyword>
<reference evidence="2 3" key="1">
    <citation type="submission" date="2018-08" db="EMBL/GenBank/DDBJ databases">
        <title>Recombination of ecologically and evolutionarily significant loci maintains genetic cohesion in the Pseudomonas syringae species complex.</title>
        <authorList>
            <person name="Dillon M."/>
            <person name="Thakur S."/>
            <person name="Almeida R.N.D."/>
            <person name="Weir B.S."/>
            <person name="Guttman D.S."/>
        </authorList>
    </citation>
    <scope>NUCLEOTIDE SEQUENCE [LARGE SCALE GENOMIC DNA]</scope>
    <source>
        <strain evidence="2 3">ICMP 11288</strain>
    </source>
</reference>